<accession>A0A6A4TMX9</accession>
<reference evidence="1 2" key="1">
    <citation type="submission" date="2019-06" db="EMBL/GenBank/DDBJ databases">
        <title>Draft genomes of female and male turbot (Scophthalmus maximus).</title>
        <authorList>
            <person name="Xu H."/>
            <person name="Xu X.-W."/>
            <person name="Shao C."/>
            <person name="Chen S."/>
        </authorList>
    </citation>
    <scope>NUCLEOTIDE SEQUENCE [LARGE SCALE GENOMIC DNA]</scope>
    <source>
        <strain evidence="1">Ysfricsl-2016a</strain>
        <tissue evidence="1">Blood</tissue>
    </source>
</reference>
<comment type="caution">
    <text evidence="1">The sequence shown here is derived from an EMBL/GenBank/DDBJ whole genome shotgun (WGS) entry which is preliminary data.</text>
</comment>
<dbReference type="Proteomes" id="UP000438429">
    <property type="component" value="Unassembled WGS sequence"/>
</dbReference>
<evidence type="ECO:0000313" key="2">
    <source>
        <dbReference type="Proteomes" id="UP000438429"/>
    </source>
</evidence>
<proteinExistence type="predicted"/>
<gene>
    <name evidence="1" type="ORF">F2P81_001166</name>
</gene>
<dbReference type="EMBL" id="VEVO01000001">
    <property type="protein sequence ID" value="KAF0047533.1"/>
    <property type="molecule type" value="Genomic_DNA"/>
</dbReference>
<evidence type="ECO:0000313" key="1">
    <source>
        <dbReference type="EMBL" id="KAF0047533.1"/>
    </source>
</evidence>
<dbReference type="AlphaFoldDB" id="A0A6A4TMX9"/>
<organism evidence="1 2">
    <name type="scientific">Scophthalmus maximus</name>
    <name type="common">Turbot</name>
    <name type="synonym">Psetta maxima</name>
    <dbReference type="NCBI Taxonomy" id="52904"/>
    <lineage>
        <taxon>Eukaryota</taxon>
        <taxon>Metazoa</taxon>
        <taxon>Chordata</taxon>
        <taxon>Craniata</taxon>
        <taxon>Vertebrata</taxon>
        <taxon>Euteleostomi</taxon>
        <taxon>Actinopterygii</taxon>
        <taxon>Neopterygii</taxon>
        <taxon>Teleostei</taxon>
        <taxon>Neoteleostei</taxon>
        <taxon>Acanthomorphata</taxon>
        <taxon>Carangaria</taxon>
        <taxon>Pleuronectiformes</taxon>
        <taxon>Pleuronectoidei</taxon>
        <taxon>Scophthalmidae</taxon>
        <taxon>Scophthalmus</taxon>
    </lineage>
</organism>
<protein>
    <submittedName>
        <fullName evidence="1">Uncharacterized protein</fullName>
    </submittedName>
</protein>
<sequence length="166" mass="19111">MSGHWLPLCCASSSDNWGFLQIVDLFRRIERGSHKFTLTLHSDPKTLVPEPTGPSSRLRMSRERNWCYAPYRHPARHLCDYPVQWTSSLMSFRPDSQIPLILSNNTSNAYTGYIIPPVLTLKPSKDTVVEKVYLDYVKRLHQSYHAVPVSDGNESLKEMLISSFER</sequence>
<name>A0A6A4TMX9_SCOMX</name>